<comment type="caution">
    <text evidence="5">The sequence shown here is derived from an EMBL/GenBank/DDBJ whole genome shotgun (WGS) entry which is preliminary data.</text>
</comment>
<evidence type="ECO:0000313" key="6">
    <source>
        <dbReference type="Proteomes" id="UP000214720"/>
    </source>
</evidence>
<keyword evidence="3" id="KW-0804">Transcription</keyword>
<reference evidence="6" key="1">
    <citation type="submission" date="2017-01" db="EMBL/GenBank/DDBJ databases">
        <title>Genome Analysis of Deinococcus marmoris KOPRI26562.</title>
        <authorList>
            <person name="Kim J.H."/>
            <person name="Oh H.-M."/>
        </authorList>
    </citation>
    <scope>NUCLEOTIDE SEQUENCE [LARGE SCALE GENOMIC DNA]</scope>
    <source>
        <strain evidence="6">PAMC 26633</strain>
    </source>
</reference>
<dbReference type="InterPro" id="IPR009057">
    <property type="entry name" value="Homeodomain-like_sf"/>
</dbReference>
<organism evidence="5 6">
    <name type="scientific">Caballeronia sordidicola</name>
    <name type="common">Burkholderia sordidicola</name>
    <dbReference type="NCBI Taxonomy" id="196367"/>
    <lineage>
        <taxon>Bacteria</taxon>
        <taxon>Pseudomonadati</taxon>
        <taxon>Pseudomonadota</taxon>
        <taxon>Betaproteobacteria</taxon>
        <taxon>Burkholderiales</taxon>
        <taxon>Burkholderiaceae</taxon>
        <taxon>Caballeronia</taxon>
    </lineage>
</organism>
<dbReference type="AlphaFoldDB" id="A0A226X270"/>
<dbReference type="InterPro" id="IPR020449">
    <property type="entry name" value="Tscrpt_reg_AraC-type_HTH"/>
</dbReference>
<dbReference type="GO" id="GO:0003700">
    <property type="term" value="F:DNA-binding transcription factor activity"/>
    <property type="evidence" value="ECO:0007669"/>
    <property type="project" value="InterPro"/>
</dbReference>
<feature type="domain" description="HTH araC/xylS-type" evidence="4">
    <location>
        <begin position="1"/>
        <end position="91"/>
    </location>
</feature>
<gene>
    <name evidence="5" type="ORF">BSU04_16445</name>
</gene>
<dbReference type="PROSITE" id="PS00041">
    <property type="entry name" value="HTH_ARAC_FAMILY_1"/>
    <property type="match status" value="1"/>
</dbReference>
<sequence>MDAKLADKIVLEDLSLLIGLDRFRFLRLFKRAVGMTPHAWLLRMRLEKAVALMTANRQMPITEIAHAVGFFDQSHFTRVFRDAYGVTPARF</sequence>
<keyword evidence="1" id="KW-0805">Transcription regulation</keyword>
<evidence type="ECO:0000256" key="1">
    <source>
        <dbReference type="ARBA" id="ARBA00023015"/>
    </source>
</evidence>
<dbReference type="Pfam" id="PF12833">
    <property type="entry name" value="HTH_18"/>
    <property type="match status" value="1"/>
</dbReference>
<dbReference type="InterPro" id="IPR050204">
    <property type="entry name" value="AraC_XylS_family_regulators"/>
</dbReference>
<dbReference type="EMBL" id="MTHB01000102">
    <property type="protein sequence ID" value="OXC77524.1"/>
    <property type="molecule type" value="Genomic_DNA"/>
</dbReference>
<dbReference type="GO" id="GO:0043565">
    <property type="term" value="F:sequence-specific DNA binding"/>
    <property type="evidence" value="ECO:0007669"/>
    <property type="project" value="InterPro"/>
</dbReference>
<dbReference type="InterPro" id="IPR018062">
    <property type="entry name" value="HTH_AraC-typ_CS"/>
</dbReference>
<evidence type="ECO:0000256" key="2">
    <source>
        <dbReference type="ARBA" id="ARBA00023125"/>
    </source>
</evidence>
<dbReference type="PANTHER" id="PTHR46796:SF2">
    <property type="entry name" value="TRANSCRIPTIONAL REGULATORY PROTEIN"/>
    <property type="match status" value="1"/>
</dbReference>
<evidence type="ECO:0000259" key="4">
    <source>
        <dbReference type="PROSITE" id="PS01124"/>
    </source>
</evidence>
<dbReference type="SMART" id="SM00342">
    <property type="entry name" value="HTH_ARAC"/>
    <property type="match status" value="1"/>
</dbReference>
<proteinExistence type="predicted"/>
<dbReference type="PROSITE" id="PS01124">
    <property type="entry name" value="HTH_ARAC_FAMILY_2"/>
    <property type="match status" value="1"/>
</dbReference>
<dbReference type="PANTHER" id="PTHR46796">
    <property type="entry name" value="HTH-TYPE TRANSCRIPTIONAL ACTIVATOR RHAS-RELATED"/>
    <property type="match status" value="1"/>
</dbReference>
<protein>
    <submittedName>
        <fullName evidence="5">Transcriptional regulator, AraC family</fullName>
    </submittedName>
</protein>
<dbReference type="Proteomes" id="UP000214720">
    <property type="component" value="Unassembled WGS sequence"/>
</dbReference>
<dbReference type="InterPro" id="IPR018060">
    <property type="entry name" value="HTH_AraC"/>
</dbReference>
<evidence type="ECO:0000313" key="5">
    <source>
        <dbReference type="EMBL" id="OXC77524.1"/>
    </source>
</evidence>
<evidence type="ECO:0000256" key="3">
    <source>
        <dbReference type="ARBA" id="ARBA00023163"/>
    </source>
</evidence>
<keyword evidence="2" id="KW-0238">DNA-binding</keyword>
<dbReference type="PRINTS" id="PR00032">
    <property type="entry name" value="HTHARAC"/>
</dbReference>
<dbReference type="Gene3D" id="1.10.10.60">
    <property type="entry name" value="Homeodomain-like"/>
    <property type="match status" value="2"/>
</dbReference>
<name>A0A226X270_CABSO</name>
<dbReference type="SUPFAM" id="SSF46689">
    <property type="entry name" value="Homeodomain-like"/>
    <property type="match status" value="2"/>
</dbReference>
<accession>A0A226X270</accession>